<keyword evidence="3" id="KW-1185">Reference proteome</keyword>
<evidence type="ECO:0000313" key="3">
    <source>
        <dbReference type="Proteomes" id="UP001330749"/>
    </source>
</evidence>
<dbReference type="Proteomes" id="UP001330749">
    <property type="component" value="Unassembled WGS sequence"/>
</dbReference>
<dbReference type="PANTHER" id="PTHR38451:SF1">
    <property type="entry name" value="TRNA (ADENINE(22)-N(1))-METHYLTRANSFERASE"/>
    <property type="match status" value="1"/>
</dbReference>
<comment type="caution">
    <text evidence="2">The sequence shown here is derived from an EMBL/GenBank/DDBJ whole genome shotgun (WGS) entry which is preliminary data.</text>
</comment>
<dbReference type="Pfam" id="PF04816">
    <property type="entry name" value="TrmK"/>
    <property type="match status" value="1"/>
</dbReference>
<dbReference type="InterPro" id="IPR029063">
    <property type="entry name" value="SAM-dependent_MTases_sf"/>
</dbReference>
<reference evidence="2 3" key="1">
    <citation type="submission" date="2023-03" db="EMBL/GenBank/DDBJ databases">
        <title>Bacillus Genome Sequencing.</title>
        <authorList>
            <person name="Dunlap C."/>
        </authorList>
    </citation>
    <scope>NUCLEOTIDE SEQUENCE [LARGE SCALE GENOMIC DNA]</scope>
    <source>
        <strain evidence="2 3">B-14544</strain>
    </source>
</reference>
<feature type="coiled-coil region" evidence="1">
    <location>
        <begin position="214"/>
        <end position="241"/>
    </location>
</feature>
<evidence type="ECO:0000256" key="1">
    <source>
        <dbReference type="SAM" id="Coils"/>
    </source>
</evidence>
<dbReference type="SUPFAM" id="SSF53335">
    <property type="entry name" value="S-adenosyl-L-methionine-dependent methyltransferases"/>
    <property type="match status" value="1"/>
</dbReference>
<gene>
    <name evidence="2" type="ORF">P4447_07025</name>
</gene>
<organism evidence="2 3">
    <name type="scientific">Bacillus xiapuensis</name>
    <dbReference type="NCBI Taxonomy" id="2014075"/>
    <lineage>
        <taxon>Bacteria</taxon>
        <taxon>Bacillati</taxon>
        <taxon>Bacillota</taxon>
        <taxon>Bacilli</taxon>
        <taxon>Bacillales</taxon>
        <taxon>Bacillaceae</taxon>
        <taxon>Bacillus</taxon>
    </lineage>
</organism>
<dbReference type="PIRSF" id="PIRSF018637">
    <property type="entry name" value="TrmK"/>
    <property type="match status" value="1"/>
</dbReference>
<dbReference type="RefSeq" id="WP_327967102.1">
    <property type="nucleotide sequence ID" value="NZ_JARMQG010000083.1"/>
</dbReference>
<dbReference type="Gene3D" id="3.40.50.150">
    <property type="entry name" value="Vaccinia Virus protein VP39"/>
    <property type="match status" value="1"/>
</dbReference>
<accession>A0ABU6NAB9</accession>
<keyword evidence="1" id="KW-0175">Coiled coil</keyword>
<sequence length="243" mass="27016">MNTDKLSDRLATVAKYVPNGVKLADIGSDHAYLPCFLAKNGSITFAVAGEVVEGPFQSAARNVQSEGLADIVSVRLGDGLEVIEPGEVNCITIAGMGGALIANILELGKEKLPTVERLILQPNISASTIRKWLLEHQWELVEEEILEEDGKIYEVLVAEKGEPLKPYKNIQRELGLLVGPYLLNKKDETFQKKWRMEKENWKRIYSQLEGAAPSAETELKKQELLDKIKMVEEALGNENSERS</sequence>
<evidence type="ECO:0000313" key="2">
    <source>
        <dbReference type="EMBL" id="MED3562203.1"/>
    </source>
</evidence>
<proteinExistence type="predicted"/>
<name>A0ABU6NAB9_9BACI</name>
<dbReference type="PANTHER" id="PTHR38451">
    <property type="entry name" value="TRNA (ADENINE(22)-N(1))-METHYLTRANSFERASE"/>
    <property type="match status" value="1"/>
</dbReference>
<dbReference type="Gene3D" id="1.10.287.1890">
    <property type="match status" value="1"/>
</dbReference>
<protein>
    <submittedName>
        <fullName evidence="2">tRNA (Adenine(22)-N(1))-methyltransferase TrmK</fullName>
    </submittedName>
</protein>
<dbReference type="EMBL" id="JARMQG010000083">
    <property type="protein sequence ID" value="MED3562203.1"/>
    <property type="molecule type" value="Genomic_DNA"/>
</dbReference>
<dbReference type="InterPro" id="IPR006901">
    <property type="entry name" value="TrmK"/>
</dbReference>